<dbReference type="Proteomes" id="UP000294564">
    <property type="component" value="Unassembled WGS sequence"/>
</dbReference>
<dbReference type="EMBL" id="SLXM01000001">
    <property type="protein sequence ID" value="TCP28363.1"/>
    <property type="molecule type" value="Genomic_DNA"/>
</dbReference>
<comment type="caution">
    <text evidence="1">The sequence shown here is derived from an EMBL/GenBank/DDBJ whole genome shotgun (WGS) entry which is preliminary data.</text>
</comment>
<organism evidence="1 2">
    <name type="scientific">Tenacibaculum skagerrakense</name>
    <dbReference type="NCBI Taxonomy" id="186571"/>
    <lineage>
        <taxon>Bacteria</taxon>
        <taxon>Pseudomonadati</taxon>
        <taxon>Bacteroidota</taxon>
        <taxon>Flavobacteriia</taxon>
        <taxon>Flavobacteriales</taxon>
        <taxon>Flavobacteriaceae</taxon>
        <taxon>Tenacibaculum</taxon>
    </lineage>
</organism>
<dbReference type="AlphaFoldDB" id="A0A4R2P116"/>
<protein>
    <submittedName>
        <fullName evidence="1">Uncharacterized protein</fullName>
    </submittedName>
</protein>
<reference evidence="1 2" key="1">
    <citation type="submission" date="2019-03" db="EMBL/GenBank/DDBJ databases">
        <title>Genomic Encyclopedia of Type Strains, Phase IV (KMG-IV): sequencing the most valuable type-strain genomes for metagenomic binning, comparative biology and taxonomic classification.</title>
        <authorList>
            <person name="Goeker M."/>
        </authorList>
    </citation>
    <scope>NUCLEOTIDE SEQUENCE [LARGE SCALE GENOMIC DNA]</scope>
    <source>
        <strain evidence="1 2">DSM 14836</strain>
    </source>
</reference>
<evidence type="ECO:0000313" key="1">
    <source>
        <dbReference type="EMBL" id="TCP28363.1"/>
    </source>
</evidence>
<evidence type="ECO:0000313" key="2">
    <source>
        <dbReference type="Proteomes" id="UP000294564"/>
    </source>
</evidence>
<sequence length="103" mass="12277">MAFLNFLFGDEKSNNTSKIIDKDILLKRERLIELKEILCNYADKVYHKWSSSKLVEEREQLIEASFGLNRFLYELDYDIQSKTYSEGIIEECEDFEKQLRAII</sequence>
<name>A0A4R2P116_9FLAO</name>
<dbReference type="RefSeq" id="WP_132792489.1">
    <property type="nucleotide sequence ID" value="NZ_SLXM01000001.1"/>
</dbReference>
<keyword evidence="2" id="KW-1185">Reference proteome</keyword>
<accession>A0A4R2P116</accession>
<dbReference type="OrthoDB" id="9866287at2"/>
<proteinExistence type="predicted"/>
<gene>
    <name evidence="1" type="ORF">EV195_101539</name>
</gene>